<keyword evidence="1" id="KW-0472">Membrane</keyword>
<name>A0A0E9U9I4_ANGAN</name>
<feature type="transmembrane region" description="Helical" evidence="1">
    <location>
        <begin position="12"/>
        <end position="37"/>
    </location>
</feature>
<accession>A0A0E9U9I4</accession>
<protein>
    <submittedName>
        <fullName evidence="2">Uncharacterized protein</fullName>
    </submittedName>
</protein>
<proteinExistence type="predicted"/>
<keyword evidence="1" id="KW-1133">Transmembrane helix</keyword>
<evidence type="ECO:0000256" key="1">
    <source>
        <dbReference type="SAM" id="Phobius"/>
    </source>
</evidence>
<organism evidence="2">
    <name type="scientific">Anguilla anguilla</name>
    <name type="common">European freshwater eel</name>
    <name type="synonym">Muraena anguilla</name>
    <dbReference type="NCBI Taxonomy" id="7936"/>
    <lineage>
        <taxon>Eukaryota</taxon>
        <taxon>Metazoa</taxon>
        <taxon>Chordata</taxon>
        <taxon>Craniata</taxon>
        <taxon>Vertebrata</taxon>
        <taxon>Euteleostomi</taxon>
        <taxon>Actinopterygii</taxon>
        <taxon>Neopterygii</taxon>
        <taxon>Teleostei</taxon>
        <taxon>Anguilliformes</taxon>
        <taxon>Anguillidae</taxon>
        <taxon>Anguilla</taxon>
    </lineage>
</organism>
<reference evidence="2" key="2">
    <citation type="journal article" date="2015" name="Fish Shellfish Immunol.">
        <title>Early steps in the European eel (Anguilla anguilla)-Vibrio vulnificus interaction in the gills: Role of the RtxA13 toxin.</title>
        <authorList>
            <person name="Callol A."/>
            <person name="Pajuelo D."/>
            <person name="Ebbesson L."/>
            <person name="Teles M."/>
            <person name="MacKenzie S."/>
            <person name="Amaro C."/>
        </authorList>
    </citation>
    <scope>NUCLEOTIDE SEQUENCE</scope>
</reference>
<reference evidence="2" key="1">
    <citation type="submission" date="2014-11" db="EMBL/GenBank/DDBJ databases">
        <authorList>
            <person name="Amaro Gonzalez C."/>
        </authorList>
    </citation>
    <scope>NUCLEOTIDE SEQUENCE</scope>
</reference>
<sequence length="40" mass="4673">MAQSVSLSTHMLPIYLSVFKFLAFCFQRFFCLILSYFNAS</sequence>
<keyword evidence="1" id="KW-0812">Transmembrane</keyword>
<evidence type="ECO:0000313" key="2">
    <source>
        <dbReference type="EMBL" id="JAH61815.1"/>
    </source>
</evidence>
<dbReference type="EMBL" id="GBXM01046762">
    <property type="protein sequence ID" value="JAH61815.1"/>
    <property type="molecule type" value="Transcribed_RNA"/>
</dbReference>
<dbReference type="AlphaFoldDB" id="A0A0E9U9I4"/>